<gene>
    <name evidence="2" type="ORF">Aco03nite_073350</name>
</gene>
<dbReference type="InterPro" id="IPR006194">
    <property type="entry name" value="Gly-tRNA-synth_heterodimer"/>
</dbReference>
<name>A0ABQ3XKA7_9ACTN</name>
<comment type="caution">
    <text evidence="2">The sequence shown here is derived from an EMBL/GenBank/DDBJ whole genome shotgun (WGS) entry which is preliminary data.</text>
</comment>
<keyword evidence="1" id="KW-1133">Transmembrane helix</keyword>
<proteinExistence type="predicted"/>
<reference evidence="2 3" key="1">
    <citation type="submission" date="2021-01" db="EMBL/GenBank/DDBJ databases">
        <title>Whole genome shotgun sequence of Actinoplanes couchii NBRC 106145.</title>
        <authorList>
            <person name="Komaki H."/>
            <person name="Tamura T."/>
        </authorList>
    </citation>
    <scope>NUCLEOTIDE SEQUENCE [LARGE SCALE GENOMIC DNA]</scope>
    <source>
        <strain evidence="2 3">NBRC 106145</strain>
    </source>
</reference>
<feature type="transmembrane region" description="Helical" evidence="1">
    <location>
        <begin position="6"/>
        <end position="23"/>
    </location>
</feature>
<keyword evidence="3" id="KW-1185">Reference proteome</keyword>
<dbReference type="RefSeq" id="WP_203804368.1">
    <property type="nucleotide sequence ID" value="NZ_BAAAQE010000093.1"/>
</dbReference>
<dbReference type="PROSITE" id="PS50861">
    <property type="entry name" value="AA_TRNA_LIGASE_II_GLYAB"/>
    <property type="match status" value="1"/>
</dbReference>
<accession>A0ABQ3XKA7</accession>
<evidence type="ECO:0000313" key="2">
    <source>
        <dbReference type="EMBL" id="GID58931.1"/>
    </source>
</evidence>
<evidence type="ECO:0000256" key="1">
    <source>
        <dbReference type="SAM" id="Phobius"/>
    </source>
</evidence>
<dbReference type="Proteomes" id="UP000612282">
    <property type="component" value="Unassembled WGS sequence"/>
</dbReference>
<protein>
    <submittedName>
        <fullName evidence="2">Uncharacterized protein</fullName>
    </submittedName>
</protein>
<evidence type="ECO:0000313" key="3">
    <source>
        <dbReference type="Proteomes" id="UP000612282"/>
    </source>
</evidence>
<dbReference type="EMBL" id="BOMG01000092">
    <property type="protein sequence ID" value="GID58931.1"/>
    <property type="molecule type" value="Genomic_DNA"/>
</dbReference>
<keyword evidence="1" id="KW-0812">Transmembrane</keyword>
<keyword evidence="1" id="KW-0472">Membrane</keyword>
<sequence>MDWKAALLVSITNGLVQSLVIYVRGNAMRRTVRSALRELPETTTAIAVRIHDQHGTGTEIHAVRDRPQGRED</sequence>
<organism evidence="2 3">
    <name type="scientific">Actinoplanes couchii</name>
    <dbReference type="NCBI Taxonomy" id="403638"/>
    <lineage>
        <taxon>Bacteria</taxon>
        <taxon>Bacillati</taxon>
        <taxon>Actinomycetota</taxon>
        <taxon>Actinomycetes</taxon>
        <taxon>Micromonosporales</taxon>
        <taxon>Micromonosporaceae</taxon>
        <taxon>Actinoplanes</taxon>
    </lineage>
</organism>